<keyword evidence="4" id="KW-0297">G-protein coupled receptor</keyword>
<dbReference type="InterPro" id="IPR017452">
    <property type="entry name" value="GPCR_Rhodpsn_7TM"/>
</dbReference>
<dbReference type="GO" id="GO:0005886">
    <property type="term" value="C:plasma membrane"/>
    <property type="evidence" value="ECO:0007669"/>
    <property type="project" value="TreeGrafter"/>
</dbReference>
<protein>
    <recommendedName>
        <fullName evidence="9">G-protein coupled receptors family 1 profile domain-containing protein</fullName>
    </recommendedName>
</protein>
<evidence type="ECO:0000256" key="6">
    <source>
        <dbReference type="ARBA" id="ARBA00023170"/>
    </source>
</evidence>
<dbReference type="Proteomes" id="UP000663877">
    <property type="component" value="Unassembled WGS sequence"/>
</dbReference>
<comment type="caution">
    <text evidence="10">The sequence shown here is derived from an EMBL/GenBank/DDBJ whole genome shotgun (WGS) entry which is preliminary data.</text>
</comment>
<evidence type="ECO:0000256" key="5">
    <source>
        <dbReference type="ARBA" id="ARBA00023136"/>
    </source>
</evidence>
<dbReference type="AlphaFoldDB" id="A0A813W138"/>
<keyword evidence="3 8" id="KW-1133">Transmembrane helix</keyword>
<feature type="transmembrane region" description="Helical" evidence="8">
    <location>
        <begin position="139"/>
        <end position="163"/>
    </location>
</feature>
<keyword evidence="6" id="KW-0675">Receptor</keyword>
<dbReference type="SUPFAM" id="SSF81321">
    <property type="entry name" value="Family A G protein-coupled receptor-like"/>
    <property type="match status" value="1"/>
</dbReference>
<evidence type="ECO:0000313" key="10">
    <source>
        <dbReference type="EMBL" id="CAF0845540.1"/>
    </source>
</evidence>
<sequence length="391" mass="45072">MNNRSNENERSDNNIYHWYADVIVFRGFGPIIACLGIIGGTLSCLVFRRKALRKKSCSIYFLFLALADLLVMICWLIHFVLPTYNIQILILSNFFCKAFVFAMYLGFDLANYILTACSIDRAVSILFPIGSRQFCRRQVAYTITFVLFIIHTLLNSHIFYGFIVKSANSTLNTSIQHCHYRSDSDAYQKFFLAYDSYIEVIKTNVIPFIIMSICNLIIIIRVCRSSSSVNLSNGKTNSKTTKSKRKYEKDRQLTFMLLGSAIAFLVLTLPTEINDIIRSYSSENHVNEKKYLLSAILVSLAQLNYAIHFYIYTLTGEVFRQQLVKLWPINIIWPYILRLIQCKNVDSSSLATDLTNVNRKRHYEITQADHTLNPSQLNIDIENEDETSHIL</sequence>
<evidence type="ECO:0000313" key="12">
    <source>
        <dbReference type="Proteomes" id="UP000663832"/>
    </source>
</evidence>
<dbReference type="EMBL" id="CAJNOI010000023">
    <property type="protein sequence ID" value="CAF0845540.1"/>
    <property type="molecule type" value="Genomic_DNA"/>
</dbReference>
<evidence type="ECO:0000256" key="4">
    <source>
        <dbReference type="ARBA" id="ARBA00023040"/>
    </source>
</evidence>
<dbReference type="PROSITE" id="PS50262">
    <property type="entry name" value="G_PROTEIN_RECEP_F1_2"/>
    <property type="match status" value="1"/>
</dbReference>
<dbReference type="OrthoDB" id="9990906at2759"/>
<gene>
    <name evidence="10" type="ORF">BJG266_LOCUS7551</name>
    <name evidence="11" type="ORF">QVE165_LOCUS34546</name>
</gene>
<evidence type="ECO:0000256" key="2">
    <source>
        <dbReference type="ARBA" id="ARBA00022692"/>
    </source>
</evidence>
<keyword evidence="2 8" id="KW-0812">Transmembrane</keyword>
<dbReference type="PRINTS" id="PR00237">
    <property type="entry name" value="GPCRRHODOPSN"/>
</dbReference>
<feature type="transmembrane region" description="Helical" evidence="8">
    <location>
        <begin position="291"/>
        <end position="312"/>
    </location>
</feature>
<evidence type="ECO:0000256" key="1">
    <source>
        <dbReference type="ARBA" id="ARBA00004141"/>
    </source>
</evidence>
<dbReference type="PANTHER" id="PTHR24243">
    <property type="entry name" value="G-PROTEIN COUPLED RECEPTOR"/>
    <property type="match status" value="1"/>
</dbReference>
<feature type="transmembrane region" description="Helical" evidence="8">
    <location>
        <begin position="205"/>
        <end position="223"/>
    </location>
</feature>
<accession>A0A813W138</accession>
<organism evidence="10 13">
    <name type="scientific">Adineta steineri</name>
    <dbReference type="NCBI Taxonomy" id="433720"/>
    <lineage>
        <taxon>Eukaryota</taxon>
        <taxon>Metazoa</taxon>
        <taxon>Spiralia</taxon>
        <taxon>Gnathifera</taxon>
        <taxon>Rotifera</taxon>
        <taxon>Eurotatoria</taxon>
        <taxon>Bdelloidea</taxon>
        <taxon>Adinetida</taxon>
        <taxon>Adinetidae</taxon>
        <taxon>Adineta</taxon>
    </lineage>
</organism>
<evidence type="ECO:0000313" key="13">
    <source>
        <dbReference type="Proteomes" id="UP000663877"/>
    </source>
</evidence>
<evidence type="ECO:0000256" key="7">
    <source>
        <dbReference type="ARBA" id="ARBA00023224"/>
    </source>
</evidence>
<dbReference type="InterPro" id="IPR000276">
    <property type="entry name" value="GPCR_Rhodpsn"/>
</dbReference>
<evidence type="ECO:0000256" key="3">
    <source>
        <dbReference type="ARBA" id="ARBA00022989"/>
    </source>
</evidence>
<keyword evidence="7" id="KW-0807">Transducer</keyword>
<dbReference type="GO" id="GO:0004930">
    <property type="term" value="F:G protein-coupled receptor activity"/>
    <property type="evidence" value="ECO:0007669"/>
    <property type="project" value="UniProtKB-KW"/>
</dbReference>
<dbReference type="EMBL" id="CAJNOM010000326">
    <property type="protein sequence ID" value="CAF1360986.1"/>
    <property type="molecule type" value="Genomic_DNA"/>
</dbReference>
<dbReference type="Proteomes" id="UP000663832">
    <property type="component" value="Unassembled WGS sequence"/>
</dbReference>
<evidence type="ECO:0000256" key="8">
    <source>
        <dbReference type="SAM" id="Phobius"/>
    </source>
</evidence>
<feature type="transmembrane region" description="Helical" evidence="8">
    <location>
        <begin position="253"/>
        <end position="271"/>
    </location>
</feature>
<name>A0A813W138_9BILA</name>
<keyword evidence="5 8" id="KW-0472">Membrane</keyword>
<evidence type="ECO:0000313" key="11">
    <source>
        <dbReference type="EMBL" id="CAF1360986.1"/>
    </source>
</evidence>
<reference evidence="10" key="1">
    <citation type="submission" date="2021-02" db="EMBL/GenBank/DDBJ databases">
        <authorList>
            <person name="Nowell W R."/>
        </authorList>
    </citation>
    <scope>NUCLEOTIDE SEQUENCE</scope>
</reference>
<proteinExistence type="predicted"/>
<dbReference type="Gene3D" id="1.20.1070.10">
    <property type="entry name" value="Rhodopsin 7-helix transmembrane proteins"/>
    <property type="match status" value="1"/>
</dbReference>
<feature type="transmembrane region" description="Helical" evidence="8">
    <location>
        <begin position="59"/>
        <end position="80"/>
    </location>
</feature>
<evidence type="ECO:0000259" key="9">
    <source>
        <dbReference type="PROSITE" id="PS50262"/>
    </source>
</evidence>
<dbReference type="Pfam" id="PF00001">
    <property type="entry name" value="7tm_1"/>
    <property type="match status" value="1"/>
</dbReference>
<dbReference type="PANTHER" id="PTHR24243:SF230">
    <property type="entry name" value="G-PROTEIN COUPLED RECEPTORS FAMILY 1 PROFILE DOMAIN-CONTAINING PROTEIN"/>
    <property type="match status" value="1"/>
</dbReference>
<comment type="subcellular location">
    <subcellularLocation>
        <location evidence="1">Membrane</location>
        <topology evidence="1">Multi-pass membrane protein</topology>
    </subcellularLocation>
</comment>
<keyword evidence="12" id="KW-1185">Reference proteome</keyword>
<feature type="transmembrane region" description="Helical" evidence="8">
    <location>
        <begin position="23"/>
        <end position="47"/>
    </location>
</feature>
<feature type="transmembrane region" description="Helical" evidence="8">
    <location>
        <begin position="86"/>
        <end position="107"/>
    </location>
</feature>
<feature type="domain" description="G-protein coupled receptors family 1 profile" evidence="9">
    <location>
        <begin position="39"/>
        <end position="312"/>
    </location>
</feature>